<evidence type="ECO:0000313" key="9">
    <source>
        <dbReference type="EMBL" id="QGN00050.1"/>
    </source>
</evidence>
<feature type="transmembrane region" description="Helical" evidence="8">
    <location>
        <begin position="28"/>
        <end position="54"/>
    </location>
</feature>
<evidence type="ECO:0000256" key="4">
    <source>
        <dbReference type="ARBA" id="ARBA00022692"/>
    </source>
</evidence>
<evidence type="ECO:0000313" key="10">
    <source>
        <dbReference type="Proteomes" id="UP000422569"/>
    </source>
</evidence>
<reference evidence="9 10" key="1">
    <citation type="submission" date="2019-09" db="EMBL/GenBank/DDBJ databases">
        <title>Isolation and complete genome sequencing of Methylocystis species.</title>
        <authorList>
            <person name="Rumah B.L."/>
            <person name="Stead C.E."/>
            <person name="Stevens B.C."/>
            <person name="Minton N.P."/>
            <person name="Grosse-Honebrink A."/>
            <person name="Zhang Y."/>
        </authorList>
    </citation>
    <scope>NUCLEOTIDE SEQUENCE [LARGE SCALE GENOMIC DNA]</scope>
    <source>
        <strain evidence="9 10">BRCS2</strain>
        <plasmid evidence="9 10">unnamed2</plasmid>
    </source>
</reference>
<keyword evidence="3" id="KW-1003">Cell membrane</keyword>
<dbReference type="CDD" id="cd01127">
    <property type="entry name" value="TrwB_TraG_TraD_VirD4"/>
    <property type="match status" value="2"/>
</dbReference>
<evidence type="ECO:0000256" key="3">
    <source>
        <dbReference type="ARBA" id="ARBA00022475"/>
    </source>
</evidence>
<dbReference type="Pfam" id="PF02534">
    <property type="entry name" value="T4SS-DNA_transf"/>
    <property type="match status" value="1"/>
</dbReference>
<dbReference type="PANTHER" id="PTHR37937">
    <property type="entry name" value="CONJUGATIVE TRANSFER: DNA TRANSPORT"/>
    <property type="match status" value="1"/>
</dbReference>
<evidence type="ECO:0000256" key="1">
    <source>
        <dbReference type="ARBA" id="ARBA00004651"/>
    </source>
</evidence>
<protein>
    <submittedName>
        <fullName evidence="9">Type IV secretory system conjugative DNA transfer family protein</fullName>
    </submittedName>
</protein>
<dbReference type="GO" id="GO:0005886">
    <property type="term" value="C:plasma membrane"/>
    <property type="evidence" value="ECO:0007669"/>
    <property type="project" value="UniProtKB-SubCell"/>
</dbReference>
<keyword evidence="6 8" id="KW-0472">Membrane</keyword>
<dbReference type="KEGG" id="mpar:F7D14_20915"/>
<evidence type="ECO:0000256" key="8">
    <source>
        <dbReference type="SAM" id="Phobius"/>
    </source>
</evidence>
<feature type="transmembrane region" description="Helical" evidence="8">
    <location>
        <begin position="82"/>
        <end position="102"/>
    </location>
</feature>
<evidence type="ECO:0000256" key="5">
    <source>
        <dbReference type="ARBA" id="ARBA00022989"/>
    </source>
</evidence>
<keyword evidence="10" id="KW-1185">Reference proteome</keyword>
<keyword evidence="5 8" id="KW-1133">Transmembrane helix</keyword>
<evidence type="ECO:0000256" key="7">
    <source>
        <dbReference type="SAM" id="MobiDB-lite"/>
    </source>
</evidence>
<dbReference type="Gene3D" id="3.40.50.300">
    <property type="entry name" value="P-loop containing nucleotide triphosphate hydrolases"/>
    <property type="match status" value="1"/>
</dbReference>
<feature type="region of interest" description="Disordered" evidence="7">
    <location>
        <begin position="646"/>
        <end position="686"/>
    </location>
</feature>
<accession>A0A6B8MET1</accession>
<organism evidence="9 10">
    <name type="scientific">Methylocystis parvus</name>
    <dbReference type="NCBI Taxonomy" id="134"/>
    <lineage>
        <taxon>Bacteria</taxon>
        <taxon>Pseudomonadati</taxon>
        <taxon>Pseudomonadota</taxon>
        <taxon>Alphaproteobacteria</taxon>
        <taxon>Hyphomicrobiales</taxon>
        <taxon>Methylocystaceae</taxon>
        <taxon>Methylocystis</taxon>
    </lineage>
</organism>
<dbReference type="InterPro" id="IPR027417">
    <property type="entry name" value="P-loop_NTPase"/>
</dbReference>
<proteinExistence type="inferred from homology"/>
<evidence type="ECO:0000256" key="2">
    <source>
        <dbReference type="ARBA" id="ARBA00008806"/>
    </source>
</evidence>
<dbReference type="Proteomes" id="UP000422569">
    <property type="component" value="Plasmid unnamed2"/>
</dbReference>
<sequence length="686" mass="74824">MLSESSAPRIFSLPATISRVEWNQWPRLALPVGLLLMAAATFLLVASNVLLIGLRAHDGGLHVFDILTLTPHFGTDKRLDRWLTIGALAGAIATFALLGMVLRVRPRPLHGAARFAASREIEQAGLRKKHGLLLAQTNGKLLTFGGAEHVIVYAPTRSGKGVGVVIPNLLSWTDSVVVLDVKKENFVKTAGFRAAHGQDVHLFDPFDPQSRTARYNPLSAVRRDPADLYDDLQRIAGMLFPPDPRGDPFWTEAARSAFIAIGGYVAETPQLPFTIGEILRQLTAASDVKAHFEDVMRARQSGPDQLSTPCVAALNDFLAASENTLQSVRKTVTARLGLWLNPRIDAATSASDFDLAKLRSQAISIYLAVTPDNLDRLAPLINLFFQQVVDLNARELPEHNPALSRQLLLLLDEFPSLGHLGVLAKSVAFVAGYGIRLLTVLQSPSQLRAIYGADDAKNFLTNHAVEIVFTPKEHDVAVELSERFGTQTVEAKSFSRPWGFSNRSRSETVSDHRRPLMLPQELKLAPKSKAFVLMAGVPPILADKLVYHEDRRFTVRLLPPPVIEPMPAPAHEALASQVLQLKQDVAELRAIVVRRPLTDAEIDDPASIPADALSSLADVPLDLENVSEETLNAWVSGYIDGAAHYEEASEKSETLSAAPPGAEDAPAKGASGRGQRRKRNQELSRG</sequence>
<geneLocation type="plasmid" evidence="9">
    <name>unnamed2</name>
</geneLocation>
<dbReference type="AlphaFoldDB" id="A0A6B8MET1"/>
<name>A0A6B8MET1_9HYPH</name>
<dbReference type="InterPro" id="IPR051539">
    <property type="entry name" value="T4SS-coupling_protein"/>
</dbReference>
<comment type="subcellular location">
    <subcellularLocation>
        <location evidence="1">Cell membrane</location>
        <topology evidence="1">Multi-pass membrane protein</topology>
    </subcellularLocation>
</comment>
<dbReference type="InterPro" id="IPR003688">
    <property type="entry name" value="TraG/VirD4"/>
</dbReference>
<keyword evidence="9" id="KW-0614">Plasmid</keyword>
<comment type="similarity">
    <text evidence="2">Belongs to the VirD4/TraG family.</text>
</comment>
<keyword evidence="4 8" id="KW-0812">Transmembrane</keyword>
<evidence type="ECO:0000256" key="6">
    <source>
        <dbReference type="ARBA" id="ARBA00023136"/>
    </source>
</evidence>
<dbReference type="PANTHER" id="PTHR37937:SF1">
    <property type="entry name" value="CONJUGATIVE TRANSFER: DNA TRANSPORT"/>
    <property type="match status" value="1"/>
</dbReference>
<dbReference type="SUPFAM" id="SSF52540">
    <property type="entry name" value="P-loop containing nucleoside triphosphate hydrolases"/>
    <property type="match status" value="1"/>
</dbReference>
<dbReference type="EMBL" id="CP044333">
    <property type="protein sequence ID" value="QGN00050.1"/>
    <property type="molecule type" value="Genomic_DNA"/>
</dbReference>
<gene>
    <name evidence="9" type="ORF">F7D14_20915</name>
</gene>